<sequence length="71" mass="8320">MTWCSIFPNKKSNPTIKVALLLKIAERISIDEPTMTRKLRFNLANYITFLENDLIFNCHIHTKFNIAICCF</sequence>
<dbReference type="Proteomes" id="UP000266198">
    <property type="component" value="Unassembled WGS sequence"/>
</dbReference>
<reference evidence="2 4" key="2">
    <citation type="submission" date="2017-06" db="EMBL/GenBank/DDBJ databases">
        <title>Identification of a new gene, sdsY, involved in staphylococcal internalization in non-professional phagocytic cells (NPPCs).</title>
        <authorList>
            <person name="Maali Y."/>
            <person name="Martins-Simoes P."/>
            <person name="Trouillet-Assant S."/>
            <person name="Laurent F."/>
            <person name="Diot A."/>
            <person name="Verhoeven P."/>
            <person name="Bouvard D."/>
            <person name="Vandenesch F."/>
            <person name="Bes M."/>
        </authorList>
    </citation>
    <scope>NUCLEOTIDE SEQUENCE [LARGE SCALE GENOMIC DNA]</scope>
    <source>
        <strain evidence="2 4">Heidy</strain>
    </source>
</reference>
<keyword evidence="4" id="KW-1185">Reference proteome</keyword>
<evidence type="ECO:0000313" key="2">
    <source>
        <dbReference type="EMBL" id="RIZ53386.1"/>
    </source>
</evidence>
<evidence type="ECO:0000313" key="4">
    <source>
        <dbReference type="Proteomes" id="UP000266198"/>
    </source>
</evidence>
<evidence type="ECO:0000313" key="1">
    <source>
        <dbReference type="EMBL" id="PCF51241.1"/>
    </source>
</evidence>
<name>A0AAX0QWE3_9STAP</name>
<dbReference type="EMBL" id="NIPK01000013">
    <property type="protein sequence ID" value="RIZ53386.1"/>
    <property type="molecule type" value="Genomic_DNA"/>
</dbReference>
<dbReference type="EMBL" id="MWUR01000005">
    <property type="protein sequence ID" value="PCF51241.1"/>
    <property type="molecule type" value="Genomic_DNA"/>
</dbReference>
<dbReference type="AlphaFoldDB" id="A0AAX0QWE3"/>
<gene>
    <name evidence="1" type="ORF">B5C07_04170</name>
    <name evidence="2" type="ORF">CDL68_07460</name>
</gene>
<protein>
    <submittedName>
        <fullName evidence="1">Uncharacterized protein</fullName>
    </submittedName>
</protein>
<reference evidence="1 3" key="1">
    <citation type="journal article" date="2017" name="PLoS ONE">
        <title>Development of a real-time PCR for detection of Staphylococcus pseudintermedius using a novel automated comparison of whole-genome sequences.</title>
        <authorList>
            <person name="Verstappen K.M."/>
            <person name="Huijbregts L."/>
            <person name="Spaninks M."/>
            <person name="Wagenaar J.A."/>
            <person name="Fluit A.C."/>
            <person name="Duim B."/>
        </authorList>
    </citation>
    <scope>NUCLEOTIDE SEQUENCE [LARGE SCALE GENOMIC DNA]</scope>
    <source>
        <strain evidence="1 3">15S02591-1</strain>
    </source>
</reference>
<evidence type="ECO:0000313" key="3">
    <source>
        <dbReference type="Proteomes" id="UP000217473"/>
    </source>
</evidence>
<accession>A0AAX0QWE3</accession>
<proteinExistence type="predicted"/>
<comment type="caution">
    <text evidence="1">The sequence shown here is derived from an EMBL/GenBank/DDBJ whole genome shotgun (WGS) entry which is preliminary data.</text>
</comment>
<dbReference type="Proteomes" id="UP000217473">
    <property type="component" value="Unassembled WGS sequence"/>
</dbReference>
<organism evidence="1 3">
    <name type="scientific">Staphylococcus delphini</name>
    <dbReference type="NCBI Taxonomy" id="53344"/>
    <lineage>
        <taxon>Bacteria</taxon>
        <taxon>Bacillati</taxon>
        <taxon>Bacillota</taxon>
        <taxon>Bacilli</taxon>
        <taxon>Bacillales</taxon>
        <taxon>Staphylococcaceae</taxon>
        <taxon>Staphylococcus</taxon>
        <taxon>Staphylococcus intermedius group</taxon>
    </lineage>
</organism>